<evidence type="ECO:0000313" key="3">
    <source>
        <dbReference type="EMBL" id="ACJ00349.1"/>
    </source>
</evidence>
<dbReference type="Pfam" id="PF12973">
    <property type="entry name" value="Cupin_7"/>
    <property type="match status" value="1"/>
</dbReference>
<proteinExistence type="predicted"/>
<dbReference type="InterPro" id="IPR025979">
    <property type="entry name" value="ChrR-like_cupin_dom"/>
</dbReference>
<dbReference type="InterPro" id="IPR027383">
    <property type="entry name" value="Znf_put"/>
</dbReference>
<dbReference type="InterPro" id="IPR041916">
    <property type="entry name" value="Anti_sigma_zinc_sf"/>
</dbReference>
<dbReference type="Pfam" id="PF13490">
    <property type="entry name" value="zf-HC2"/>
    <property type="match status" value="1"/>
</dbReference>
<sequence length="232" mass="24361">MQYHPADELLVAYAAGSLPEAMSLIVATHLALCPHCRAEVRRLEAVGGALLEEMPAAPVSDALLDAVMARLDAPGGDTLLAPPPAALRATATRSAAAGAIRRTATAPVLPEPLRSYVGRDLGGLSWTRIVRGVEEVAVPCSGDAKVKLMRIRPGVAVPRHTHRGSELTLVLQGGYRDGGLHYLRGDFAATDAEVDHGPVADSDGECICIAVTDAPLRLTGPFGRLLNPFIRS</sequence>
<dbReference type="Gene3D" id="1.10.10.1320">
    <property type="entry name" value="Anti-sigma factor, zinc-finger domain"/>
    <property type="match status" value="1"/>
</dbReference>
<evidence type="ECO:0000259" key="2">
    <source>
        <dbReference type="Pfam" id="PF13490"/>
    </source>
</evidence>
<dbReference type="eggNOG" id="COG3806">
    <property type="taxonomic scope" value="Bacteria"/>
</dbReference>
<feature type="domain" description="ChrR-like cupin" evidence="1">
    <location>
        <begin position="126"/>
        <end position="209"/>
    </location>
</feature>
<dbReference type="Gene3D" id="2.60.120.10">
    <property type="entry name" value="Jelly Rolls"/>
    <property type="match status" value="1"/>
</dbReference>
<feature type="domain" description="Putative zinc-finger" evidence="2">
    <location>
        <begin position="6"/>
        <end position="37"/>
    </location>
</feature>
<organism evidence="3 4">
    <name type="scientific">Rhodospirillum centenum (strain ATCC 51521 / SW)</name>
    <dbReference type="NCBI Taxonomy" id="414684"/>
    <lineage>
        <taxon>Bacteria</taxon>
        <taxon>Pseudomonadati</taxon>
        <taxon>Pseudomonadota</taxon>
        <taxon>Alphaproteobacteria</taxon>
        <taxon>Rhodospirillales</taxon>
        <taxon>Rhodospirillaceae</taxon>
        <taxon>Rhodospirillum</taxon>
    </lineage>
</organism>
<dbReference type="NCBIfam" id="TIGR02451">
    <property type="entry name" value="anti_sig_ChrR"/>
    <property type="match status" value="1"/>
</dbReference>
<dbReference type="AlphaFoldDB" id="B6IVM5"/>
<dbReference type="InterPro" id="IPR011051">
    <property type="entry name" value="RmlC_Cupin_sf"/>
</dbReference>
<gene>
    <name evidence="3" type="primary">chrR</name>
    <name evidence="3" type="ordered locus">RC1_2981</name>
</gene>
<accession>B6IVM5</accession>
<dbReference type="EMBL" id="CP000613">
    <property type="protein sequence ID" value="ACJ00349.1"/>
    <property type="molecule type" value="Genomic_DNA"/>
</dbReference>
<reference evidence="3 4" key="1">
    <citation type="journal article" date="2010" name="BMC Genomics">
        <title>Metabolic flexibility revealed in the genome of the cyst-forming alpha-1 proteobacterium Rhodospirillum centenum.</title>
        <authorList>
            <person name="Lu Y.K."/>
            <person name="Marden J."/>
            <person name="Han M."/>
            <person name="Swingley W.D."/>
            <person name="Mastrian S.D."/>
            <person name="Chowdhury S.R."/>
            <person name="Hao J."/>
            <person name="Helmy T."/>
            <person name="Kim S."/>
            <person name="Kurdoglu A.A."/>
            <person name="Matthies H.J."/>
            <person name="Rollo D."/>
            <person name="Stothard P."/>
            <person name="Blankenship R.E."/>
            <person name="Bauer C.E."/>
            <person name="Touchman J.W."/>
        </authorList>
    </citation>
    <scope>NUCLEOTIDE SEQUENCE [LARGE SCALE GENOMIC DNA]</scope>
    <source>
        <strain evidence="4">ATCC 51521 / SW</strain>
    </source>
</reference>
<protein>
    <submittedName>
        <fullName evidence="3">Transcriptional activator ChrR</fullName>
    </submittedName>
</protein>
<dbReference type="STRING" id="414684.RC1_2981"/>
<dbReference type="HOGENOM" id="CLU_090912_0_0_5"/>
<evidence type="ECO:0000259" key="1">
    <source>
        <dbReference type="Pfam" id="PF12973"/>
    </source>
</evidence>
<keyword evidence="4" id="KW-1185">Reference proteome</keyword>
<name>B6IVM5_RHOCS</name>
<dbReference type="KEGG" id="rce:RC1_2981"/>
<evidence type="ECO:0000313" key="4">
    <source>
        <dbReference type="Proteomes" id="UP000001591"/>
    </source>
</evidence>
<dbReference type="CDD" id="cd20301">
    <property type="entry name" value="cupin_ChrR"/>
    <property type="match status" value="1"/>
</dbReference>
<dbReference type="InterPro" id="IPR014710">
    <property type="entry name" value="RmlC-like_jellyroll"/>
</dbReference>
<dbReference type="Proteomes" id="UP000001591">
    <property type="component" value="Chromosome"/>
</dbReference>
<dbReference type="InterPro" id="IPR012807">
    <property type="entry name" value="Anti-sigma_ChrR"/>
</dbReference>
<dbReference type="SUPFAM" id="SSF51182">
    <property type="entry name" value="RmlC-like cupins"/>
    <property type="match status" value="1"/>
</dbReference>